<dbReference type="Gene3D" id="3.10.450.590">
    <property type="match status" value="1"/>
</dbReference>
<dbReference type="PANTHER" id="PTHR43265:SF1">
    <property type="entry name" value="ESTERASE ESTD"/>
    <property type="match status" value="1"/>
</dbReference>
<dbReference type="SUPFAM" id="SSF53474">
    <property type="entry name" value="alpha/beta-Hydrolases"/>
    <property type="match status" value="1"/>
</dbReference>
<dbReference type="GO" id="GO:0006508">
    <property type="term" value="P:proteolysis"/>
    <property type="evidence" value="ECO:0007669"/>
    <property type="project" value="InterPro"/>
</dbReference>
<evidence type="ECO:0000256" key="1">
    <source>
        <dbReference type="SAM" id="SignalP"/>
    </source>
</evidence>
<dbReference type="GO" id="GO:0052689">
    <property type="term" value="F:carboxylic ester hydrolase activity"/>
    <property type="evidence" value="ECO:0007669"/>
    <property type="project" value="TreeGrafter"/>
</dbReference>
<reference evidence="3" key="1">
    <citation type="submission" date="2020-08" db="EMBL/GenBank/DDBJ databases">
        <title>Genome public.</title>
        <authorList>
            <person name="Liu C."/>
            <person name="Sun Q."/>
        </authorList>
    </citation>
    <scope>NUCLEOTIDE SEQUENCE</scope>
    <source>
        <strain evidence="3">NSJ-53</strain>
    </source>
</reference>
<name>A0A926D598_9FIRM</name>
<dbReference type="RefSeq" id="WP_249316264.1">
    <property type="nucleotide sequence ID" value="NZ_JACRSR010000002.1"/>
</dbReference>
<dbReference type="GO" id="GO:0008236">
    <property type="term" value="F:serine-type peptidase activity"/>
    <property type="evidence" value="ECO:0007669"/>
    <property type="project" value="InterPro"/>
</dbReference>
<sequence>MKKFAALLCLCLMATLLGGCGSPDPSQAPATPESASQREAELLSLTQTICDELSRGDYAAVTQRLDESLTDQLTDADLAEGWQDSLDSMGGFKAFGETTVTETAKGWFSETPIECGAGTLLLQLGFTENNALTMIYISVSQTPEATPIDAVLPDTLQEQGVTLSADPDYPLEGTLTLPKDAMSPLPAVILVHGSGPCDRDETVGANKPFRDLAWGLAQQGMAVLRYDKRTYTYGDVLEQSDLSEFTVQQETMDDALAAARLLRENGAIDPERVYILGHSMGAMLAPSINEEGSFAGIIMLAAPARPMWEVSYEQNLALLDGLSEEETREQRELLQAELEKGRELAAMSDAEAKKETLFGMCAYYFKNMDTYLPAAILKDIQKPVLLLQGEEDFQVSPENDFTVFEDLAKTNAYLETKRYPGLNHLFMPSNGSKTVAEYSVPSQMDETVIQDIAYFINTH</sequence>
<accession>A0A926D598</accession>
<comment type="caution">
    <text evidence="3">The sequence shown here is derived from an EMBL/GenBank/DDBJ whole genome shotgun (WGS) entry which is preliminary data.</text>
</comment>
<dbReference type="AlphaFoldDB" id="A0A926D598"/>
<dbReference type="PANTHER" id="PTHR43265">
    <property type="entry name" value="ESTERASE ESTD"/>
    <property type="match status" value="1"/>
</dbReference>
<dbReference type="Gene3D" id="3.40.50.1820">
    <property type="entry name" value="alpha/beta hydrolase"/>
    <property type="match status" value="1"/>
</dbReference>
<keyword evidence="1" id="KW-0732">Signal</keyword>
<gene>
    <name evidence="3" type="ORF">H8696_07295</name>
</gene>
<organism evidence="3 4">
    <name type="scientific">Gehongia tenuis</name>
    <dbReference type="NCBI Taxonomy" id="2763655"/>
    <lineage>
        <taxon>Bacteria</taxon>
        <taxon>Bacillati</taxon>
        <taxon>Bacillota</taxon>
        <taxon>Clostridia</taxon>
        <taxon>Christensenellales</taxon>
        <taxon>Christensenellaceae</taxon>
        <taxon>Gehongia</taxon>
    </lineage>
</organism>
<proteinExistence type="predicted"/>
<dbReference type="Pfam" id="PF12697">
    <property type="entry name" value="Abhydrolase_6"/>
    <property type="match status" value="1"/>
</dbReference>
<evidence type="ECO:0000313" key="3">
    <source>
        <dbReference type="EMBL" id="MBC8531654.1"/>
    </source>
</evidence>
<evidence type="ECO:0000259" key="2">
    <source>
        <dbReference type="Pfam" id="PF12697"/>
    </source>
</evidence>
<dbReference type="InterPro" id="IPR029058">
    <property type="entry name" value="AB_hydrolase_fold"/>
</dbReference>
<keyword evidence="3" id="KW-0378">Hydrolase</keyword>
<feature type="chain" id="PRO_5038767027" evidence="1">
    <location>
        <begin position="20"/>
        <end position="459"/>
    </location>
</feature>
<protein>
    <submittedName>
        <fullName evidence="3">Alpha/beta fold hydrolase</fullName>
    </submittedName>
</protein>
<keyword evidence="4" id="KW-1185">Reference proteome</keyword>
<evidence type="ECO:0000313" key="4">
    <source>
        <dbReference type="Proteomes" id="UP000623172"/>
    </source>
</evidence>
<feature type="domain" description="AB hydrolase-1" evidence="2">
    <location>
        <begin position="188"/>
        <end position="436"/>
    </location>
</feature>
<dbReference type="InterPro" id="IPR053145">
    <property type="entry name" value="AB_hydrolase_Est10"/>
</dbReference>
<feature type="signal peptide" evidence="1">
    <location>
        <begin position="1"/>
        <end position="19"/>
    </location>
</feature>
<dbReference type="EMBL" id="JACRSR010000002">
    <property type="protein sequence ID" value="MBC8531654.1"/>
    <property type="molecule type" value="Genomic_DNA"/>
</dbReference>
<dbReference type="Proteomes" id="UP000623172">
    <property type="component" value="Unassembled WGS sequence"/>
</dbReference>
<dbReference type="InterPro" id="IPR000073">
    <property type="entry name" value="AB_hydrolase_1"/>
</dbReference>
<dbReference type="PROSITE" id="PS51257">
    <property type="entry name" value="PROKAR_LIPOPROTEIN"/>
    <property type="match status" value="1"/>
</dbReference>